<dbReference type="InterPro" id="IPR050559">
    <property type="entry name" value="P-Pant_transferase_sf"/>
</dbReference>
<dbReference type="Pfam" id="PF01648">
    <property type="entry name" value="ACPS"/>
    <property type="match status" value="1"/>
</dbReference>
<reference evidence="4 5" key="1">
    <citation type="submission" date="2021-03" db="EMBL/GenBank/DDBJ databases">
        <title>Lysobacter sp. nov. isolated from soil of gangwondo yeongwol, south Korea.</title>
        <authorList>
            <person name="Kim K.R."/>
            <person name="Kim K.H."/>
            <person name="Jeon C.O."/>
        </authorList>
    </citation>
    <scope>NUCLEOTIDE SEQUENCE [LARGE SCALE GENOMIC DNA]</scope>
    <source>
        <strain evidence="4 5">R19</strain>
    </source>
</reference>
<dbReference type="Gene3D" id="3.90.470.20">
    <property type="entry name" value="4'-phosphopantetheinyl transferase domain"/>
    <property type="match status" value="2"/>
</dbReference>
<name>A0A975ARY1_9GAMM</name>
<organism evidence="4 5">
    <name type="scientific">Agrilutibacter solisilvae</name>
    <dbReference type="NCBI Taxonomy" id="2763317"/>
    <lineage>
        <taxon>Bacteria</taxon>
        <taxon>Pseudomonadati</taxon>
        <taxon>Pseudomonadota</taxon>
        <taxon>Gammaproteobacteria</taxon>
        <taxon>Lysobacterales</taxon>
        <taxon>Lysobacteraceae</taxon>
        <taxon>Agrilutibacter</taxon>
    </lineage>
</organism>
<keyword evidence="5" id="KW-1185">Reference proteome</keyword>
<keyword evidence="2 4" id="KW-0808">Transferase</keyword>
<dbReference type="AlphaFoldDB" id="A0A975ARY1"/>
<gene>
    <name evidence="4" type="ORF">I8J32_013220</name>
</gene>
<evidence type="ECO:0000313" key="4">
    <source>
        <dbReference type="EMBL" id="QSX77693.1"/>
    </source>
</evidence>
<dbReference type="PANTHER" id="PTHR12215:SF10">
    <property type="entry name" value="L-AMINOADIPATE-SEMIALDEHYDE DEHYDROGENASE-PHOSPHOPANTETHEINYL TRANSFERASE"/>
    <property type="match status" value="1"/>
</dbReference>
<dbReference type="GO" id="GO:0000287">
    <property type="term" value="F:magnesium ion binding"/>
    <property type="evidence" value="ECO:0007669"/>
    <property type="project" value="InterPro"/>
</dbReference>
<dbReference type="GO" id="GO:0008897">
    <property type="term" value="F:holo-[acyl-carrier-protein] synthase activity"/>
    <property type="evidence" value="ECO:0007669"/>
    <property type="project" value="InterPro"/>
</dbReference>
<dbReference type="RefSeq" id="WP_200616404.1">
    <property type="nucleotide sequence ID" value="NZ_CP071518.1"/>
</dbReference>
<accession>A0A975ARY1</accession>
<evidence type="ECO:0000256" key="2">
    <source>
        <dbReference type="ARBA" id="ARBA00022679"/>
    </source>
</evidence>
<protein>
    <submittedName>
        <fullName evidence="4">4'-phosphopantetheinyl transferase superfamily protein</fullName>
    </submittedName>
</protein>
<comment type="similarity">
    <text evidence="1">Belongs to the P-Pant transferase superfamily. Gsp/Sfp/HetI/AcpT family.</text>
</comment>
<dbReference type="GO" id="GO:0005829">
    <property type="term" value="C:cytosol"/>
    <property type="evidence" value="ECO:0007669"/>
    <property type="project" value="TreeGrafter"/>
</dbReference>
<evidence type="ECO:0000256" key="1">
    <source>
        <dbReference type="ARBA" id="ARBA00010990"/>
    </source>
</evidence>
<dbReference type="SUPFAM" id="SSF56214">
    <property type="entry name" value="4'-phosphopantetheinyl transferase"/>
    <property type="match status" value="2"/>
</dbReference>
<dbReference type="GO" id="GO:0019878">
    <property type="term" value="P:lysine biosynthetic process via aminoadipic acid"/>
    <property type="evidence" value="ECO:0007669"/>
    <property type="project" value="TreeGrafter"/>
</dbReference>
<proteinExistence type="inferred from homology"/>
<dbReference type="InterPro" id="IPR008278">
    <property type="entry name" value="4-PPantetheinyl_Trfase_dom"/>
</dbReference>
<sequence length="219" mass="23398">MFDLRDWWTWVSDAHALLDADESRRVLGRRAPAHRDDLALAYALHRLLLGQALGCDAGQVPLGRDHAGCPRVRGGAWFTSLSHADGCVAVAISGAGPVGVDLEPSTRAAVMLEIETRTCHPAETAAMATLDRLARSEALLTTWVRKEAFLKATGLGLQREMTSFTADDGARLDLPDGNICQVSMLDVGPYWVAAVAAPCDIAIDALWLRPAVGDAAGPF</sequence>
<evidence type="ECO:0000259" key="3">
    <source>
        <dbReference type="Pfam" id="PF01648"/>
    </source>
</evidence>
<dbReference type="InterPro" id="IPR037143">
    <property type="entry name" value="4-PPantetheinyl_Trfase_dom_sf"/>
</dbReference>
<evidence type="ECO:0000313" key="5">
    <source>
        <dbReference type="Proteomes" id="UP000639274"/>
    </source>
</evidence>
<dbReference type="PANTHER" id="PTHR12215">
    <property type="entry name" value="PHOSPHOPANTETHEINE TRANSFERASE"/>
    <property type="match status" value="1"/>
</dbReference>
<dbReference type="EMBL" id="CP071518">
    <property type="protein sequence ID" value="QSX77693.1"/>
    <property type="molecule type" value="Genomic_DNA"/>
</dbReference>
<dbReference type="KEGG" id="lsf:I8J32_013220"/>
<dbReference type="Proteomes" id="UP000639274">
    <property type="component" value="Chromosome"/>
</dbReference>
<feature type="domain" description="4'-phosphopantetheinyl transferase" evidence="3">
    <location>
        <begin position="97"/>
        <end position="166"/>
    </location>
</feature>